<dbReference type="Gene3D" id="3.30.1330.120">
    <property type="entry name" value="2-methylcitrate dehydratase PrpD"/>
    <property type="match status" value="1"/>
</dbReference>
<evidence type="ECO:0000313" key="5">
    <source>
        <dbReference type="Proteomes" id="UP001501671"/>
    </source>
</evidence>
<dbReference type="Pfam" id="PF03972">
    <property type="entry name" value="MmgE_PrpD_N"/>
    <property type="match status" value="1"/>
</dbReference>
<organism evidence="4 5">
    <name type="scientific">Pigmentiphaga soli</name>
    <dbReference type="NCBI Taxonomy" id="1007095"/>
    <lineage>
        <taxon>Bacteria</taxon>
        <taxon>Pseudomonadati</taxon>
        <taxon>Pseudomonadota</taxon>
        <taxon>Betaproteobacteria</taxon>
        <taxon>Burkholderiales</taxon>
        <taxon>Alcaligenaceae</taxon>
        <taxon>Pigmentiphaga</taxon>
    </lineage>
</organism>
<gene>
    <name evidence="4" type="ORF">GCM10023144_35440</name>
</gene>
<name>A0ABP8HFI3_9BURK</name>
<dbReference type="InterPro" id="IPR042188">
    <property type="entry name" value="MmgE/PrpD_sf_2"/>
</dbReference>
<keyword evidence="5" id="KW-1185">Reference proteome</keyword>
<dbReference type="InterPro" id="IPR036148">
    <property type="entry name" value="MmgE/PrpD_sf"/>
</dbReference>
<dbReference type="PANTHER" id="PTHR16943">
    <property type="entry name" value="2-METHYLCITRATE DEHYDRATASE-RELATED"/>
    <property type="match status" value="1"/>
</dbReference>
<dbReference type="InterPro" id="IPR005656">
    <property type="entry name" value="MmgE_PrpD"/>
</dbReference>
<dbReference type="EMBL" id="BAABFO010000019">
    <property type="protein sequence ID" value="GAA4338413.1"/>
    <property type="molecule type" value="Genomic_DNA"/>
</dbReference>
<dbReference type="PANTHER" id="PTHR16943:SF8">
    <property type="entry name" value="2-METHYLCITRATE DEHYDRATASE"/>
    <property type="match status" value="1"/>
</dbReference>
<dbReference type="RefSeq" id="WP_345251210.1">
    <property type="nucleotide sequence ID" value="NZ_BAABFO010000019.1"/>
</dbReference>
<accession>A0ABP8HFI3</accession>
<proteinExistence type="inferred from homology"/>
<evidence type="ECO:0000259" key="2">
    <source>
        <dbReference type="Pfam" id="PF03972"/>
    </source>
</evidence>
<evidence type="ECO:0000259" key="3">
    <source>
        <dbReference type="Pfam" id="PF19305"/>
    </source>
</evidence>
<feature type="domain" description="MmgE/PrpD N-terminal" evidence="2">
    <location>
        <begin position="15"/>
        <end position="253"/>
    </location>
</feature>
<sequence length="463" mass="50175">MTSKPGTTLSERANRWLSHLRHEDVPDDVRRATRSRILDILGLMLAGSCRPPGQAVHAAALKLGSGNDSRILWYGERTSASLAALANGTMAHSLEFDDTHNQTIVHVSVTLVTAGLAIGEMLDIPGRELVTALAGAAELSSRVGMLAPGRLERVGFHPTAIAGAMGAAFLAARLFGLGAEQARDALGIAGSKAAGLMECWSDGSWAKFIHPGIAAEAGIVAATLAQQGFKGPATIFEGRFGLLASHVQDPSYEVDWDGFSRGLGEHWESRNISFKPYPCGHVIHPFLDALLDLYREGLRADEVDSIVCPIAAFMVPIVCEPAAEKLNPRSDWQGRVSLQFALADALVHGRCNVHNFATPSLADPRVLALARRVSYRIDETAPGREQFKGWVIVRTRDGRTLERIVPNNWGSRENPMTAEDVEDKFRTNAGLVFGPQRIEAAIEAVRRIDSEMRVRALVDSCIR</sequence>
<comment type="similarity">
    <text evidence="1">Belongs to the PrpD family.</text>
</comment>
<dbReference type="InterPro" id="IPR042183">
    <property type="entry name" value="MmgE/PrpD_sf_1"/>
</dbReference>
<dbReference type="InterPro" id="IPR045337">
    <property type="entry name" value="MmgE_PrpD_C"/>
</dbReference>
<dbReference type="SUPFAM" id="SSF103378">
    <property type="entry name" value="2-methylcitrate dehydratase PrpD"/>
    <property type="match status" value="1"/>
</dbReference>
<evidence type="ECO:0000313" key="4">
    <source>
        <dbReference type="EMBL" id="GAA4338413.1"/>
    </source>
</evidence>
<reference evidence="5" key="1">
    <citation type="journal article" date="2019" name="Int. J. Syst. Evol. Microbiol.">
        <title>The Global Catalogue of Microorganisms (GCM) 10K type strain sequencing project: providing services to taxonomists for standard genome sequencing and annotation.</title>
        <authorList>
            <consortium name="The Broad Institute Genomics Platform"/>
            <consortium name="The Broad Institute Genome Sequencing Center for Infectious Disease"/>
            <person name="Wu L."/>
            <person name="Ma J."/>
        </authorList>
    </citation>
    <scope>NUCLEOTIDE SEQUENCE [LARGE SCALE GENOMIC DNA]</scope>
    <source>
        <strain evidence="5">JCM 17666</strain>
    </source>
</reference>
<protein>
    <submittedName>
        <fullName evidence="4">MmgE/PrpD family protein</fullName>
    </submittedName>
</protein>
<feature type="domain" description="MmgE/PrpD C-terminal" evidence="3">
    <location>
        <begin position="277"/>
        <end position="445"/>
    </location>
</feature>
<evidence type="ECO:0000256" key="1">
    <source>
        <dbReference type="ARBA" id="ARBA00006174"/>
    </source>
</evidence>
<comment type="caution">
    <text evidence="4">The sequence shown here is derived from an EMBL/GenBank/DDBJ whole genome shotgun (WGS) entry which is preliminary data.</text>
</comment>
<dbReference type="InterPro" id="IPR045336">
    <property type="entry name" value="MmgE_PrpD_N"/>
</dbReference>
<dbReference type="Pfam" id="PF19305">
    <property type="entry name" value="MmgE_PrpD_C"/>
    <property type="match status" value="1"/>
</dbReference>
<dbReference type="Gene3D" id="1.10.4100.10">
    <property type="entry name" value="2-methylcitrate dehydratase PrpD"/>
    <property type="match status" value="1"/>
</dbReference>
<dbReference type="Proteomes" id="UP001501671">
    <property type="component" value="Unassembled WGS sequence"/>
</dbReference>